<protein>
    <submittedName>
        <fullName evidence="1">Uncharacterized protein</fullName>
    </submittedName>
</protein>
<evidence type="ECO:0000313" key="2">
    <source>
        <dbReference type="Proteomes" id="UP001203297"/>
    </source>
</evidence>
<comment type="caution">
    <text evidence="1">The sequence shown here is derived from an EMBL/GenBank/DDBJ whole genome shotgun (WGS) entry which is preliminary data.</text>
</comment>
<accession>A0AAD4M0I6</accession>
<dbReference type="EMBL" id="WTXG01000043">
    <property type="protein sequence ID" value="KAI0296937.1"/>
    <property type="molecule type" value="Genomic_DNA"/>
</dbReference>
<proteinExistence type="predicted"/>
<name>A0AAD4M0I6_9AGAM</name>
<keyword evidence="2" id="KW-1185">Reference proteome</keyword>
<sequence>MKNWKWPRQINLDHLEVRAASAEWLRSLKAFTPRAQDAFDHGDFSKSQDDPFLTSLWAQLLPDLLACMTYPFHDKARLRTCCDL</sequence>
<evidence type="ECO:0000313" key="1">
    <source>
        <dbReference type="EMBL" id="KAI0296937.1"/>
    </source>
</evidence>
<reference evidence="1" key="1">
    <citation type="journal article" date="2022" name="New Phytol.">
        <title>Evolutionary transition to the ectomycorrhizal habit in the genomes of a hyperdiverse lineage of mushroom-forming fungi.</title>
        <authorList>
            <person name="Looney B."/>
            <person name="Miyauchi S."/>
            <person name="Morin E."/>
            <person name="Drula E."/>
            <person name="Courty P.E."/>
            <person name="Kohler A."/>
            <person name="Kuo A."/>
            <person name="LaButti K."/>
            <person name="Pangilinan J."/>
            <person name="Lipzen A."/>
            <person name="Riley R."/>
            <person name="Andreopoulos W."/>
            <person name="He G."/>
            <person name="Johnson J."/>
            <person name="Nolan M."/>
            <person name="Tritt A."/>
            <person name="Barry K.W."/>
            <person name="Grigoriev I.V."/>
            <person name="Nagy L.G."/>
            <person name="Hibbett D."/>
            <person name="Henrissat B."/>
            <person name="Matheny P.B."/>
            <person name="Labbe J."/>
            <person name="Martin F.M."/>
        </authorList>
    </citation>
    <scope>NUCLEOTIDE SEQUENCE</scope>
    <source>
        <strain evidence="1">BPL690</strain>
    </source>
</reference>
<dbReference type="Proteomes" id="UP001203297">
    <property type="component" value="Unassembled WGS sequence"/>
</dbReference>
<organism evidence="1 2">
    <name type="scientific">Multifurca ochricompacta</name>
    <dbReference type="NCBI Taxonomy" id="376703"/>
    <lineage>
        <taxon>Eukaryota</taxon>
        <taxon>Fungi</taxon>
        <taxon>Dikarya</taxon>
        <taxon>Basidiomycota</taxon>
        <taxon>Agaricomycotina</taxon>
        <taxon>Agaricomycetes</taxon>
        <taxon>Russulales</taxon>
        <taxon>Russulaceae</taxon>
        <taxon>Multifurca</taxon>
    </lineage>
</organism>
<dbReference type="Gene3D" id="1.10.600.10">
    <property type="entry name" value="Farnesyl Diphosphate Synthase"/>
    <property type="match status" value="1"/>
</dbReference>
<dbReference type="AlphaFoldDB" id="A0AAD4M0I6"/>
<dbReference type="InterPro" id="IPR008949">
    <property type="entry name" value="Isoprenoid_synthase_dom_sf"/>
</dbReference>
<gene>
    <name evidence="1" type="ORF">B0F90DRAFT_1743545</name>
</gene>